<evidence type="ECO:0000256" key="1">
    <source>
        <dbReference type="ARBA" id="ARBA00009437"/>
    </source>
</evidence>
<dbReference type="InterPro" id="IPR036390">
    <property type="entry name" value="WH_DNA-bd_sf"/>
</dbReference>
<evidence type="ECO:0000259" key="5">
    <source>
        <dbReference type="PROSITE" id="PS50931"/>
    </source>
</evidence>
<comment type="similarity">
    <text evidence="1">Belongs to the LysR transcriptional regulatory family.</text>
</comment>
<dbReference type="InterPro" id="IPR000847">
    <property type="entry name" value="LysR_HTH_N"/>
</dbReference>
<dbReference type="CDD" id="cd08460">
    <property type="entry name" value="PBP2_DntR_like_1"/>
    <property type="match status" value="1"/>
</dbReference>
<dbReference type="Pfam" id="PF00126">
    <property type="entry name" value="HTH_1"/>
    <property type="match status" value="1"/>
</dbReference>
<protein>
    <submittedName>
        <fullName evidence="6">LysR family transcriptional regulator</fullName>
    </submittedName>
</protein>
<dbReference type="Proteomes" id="UP000634579">
    <property type="component" value="Unassembled WGS sequence"/>
</dbReference>
<keyword evidence="4" id="KW-0804">Transcription</keyword>
<dbReference type="PANTHER" id="PTHR30118:SF15">
    <property type="entry name" value="TRANSCRIPTIONAL REGULATORY PROTEIN"/>
    <property type="match status" value="1"/>
</dbReference>
<evidence type="ECO:0000256" key="2">
    <source>
        <dbReference type="ARBA" id="ARBA00023015"/>
    </source>
</evidence>
<feature type="domain" description="HTH lysR-type" evidence="5">
    <location>
        <begin position="4"/>
        <end position="61"/>
    </location>
</feature>
<reference evidence="6 7" key="1">
    <citation type="submission" date="2020-10" db="EMBL/GenBank/DDBJ databases">
        <title>Draft genome sequences of plant-associated actinobacteria.</title>
        <authorList>
            <person name="Tarlachkov S.V."/>
            <person name="Starodumova I.P."/>
            <person name="Dorofeeva L.V."/>
            <person name="Prisyazhnaya N.V."/>
            <person name="Roubtsova T.V."/>
            <person name="Chizhov V.N."/>
            <person name="Nadler S.A."/>
            <person name="Subbotin S.A."/>
            <person name="Evtushenko L.I."/>
        </authorList>
    </citation>
    <scope>NUCLEOTIDE SEQUENCE [LARGE SCALE GENOMIC DNA]</scope>
    <source>
        <strain evidence="6 7">VKM Ac-2886</strain>
    </source>
</reference>
<evidence type="ECO:0000256" key="3">
    <source>
        <dbReference type="ARBA" id="ARBA00023125"/>
    </source>
</evidence>
<dbReference type="InterPro" id="IPR036388">
    <property type="entry name" value="WH-like_DNA-bd_sf"/>
</dbReference>
<dbReference type="InterPro" id="IPR005119">
    <property type="entry name" value="LysR_subst-bd"/>
</dbReference>
<dbReference type="RefSeq" id="WP_194675848.1">
    <property type="nucleotide sequence ID" value="NZ_JADKRP010000003.1"/>
</dbReference>
<dbReference type="AlphaFoldDB" id="A0A8I0VDR6"/>
<gene>
    <name evidence="6" type="ORF">ITJ42_13285</name>
</gene>
<dbReference type="Pfam" id="PF03466">
    <property type="entry name" value="LysR_substrate"/>
    <property type="match status" value="1"/>
</dbReference>
<keyword evidence="3" id="KW-0238">DNA-binding</keyword>
<dbReference type="Gene3D" id="1.10.10.10">
    <property type="entry name" value="Winged helix-like DNA-binding domain superfamily/Winged helix DNA-binding domain"/>
    <property type="match status" value="1"/>
</dbReference>
<accession>A0A8I0VDR6</accession>
<dbReference type="EMBL" id="JADKRP010000003">
    <property type="protein sequence ID" value="MBF4632190.1"/>
    <property type="molecule type" value="Genomic_DNA"/>
</dbReference>
<name>A0A8I0VDR6_9MICO</name>
<dbReference type="InterPro" id="IPR050389">
    <property type="entry name" value="LysR-type_TF"/>
</dbReference>
<comment type="caution">
    <text evidence="6">The sequence shown here is derived from an EMBL/GenBank/DDBJ whole genome shotgun (WGS) entry which is preliminary data.</text>
</comment>
<keyword evidence="2" id="KW-0805">Transcription regulation</keyword>
<evidence type="ECO:0000313" key="7">
    <source>
        <dbReference type="Proteomes" id="UP000634579"/>
    </source>
</evidence>
<evidence type="ECO:0000256" key="4">
    <source>
        <dbReference type="ARBA" id="ARBA00023163"/>
    </source>
</evidence>
<dbReference type="Gene3D" id="3.40.190.10">
    <property type="entry name" value="Periplasmic binding protein-like II"/>
    <property type="match status" value="2"/>
</dbReference>
<dbReference type="PANTHER" id="PTHR30118">
    <property type="entry name" value="HTH-TYPE TRANSCRIPTIONAL REGULATOR LEUO-RELATED"/>
    <property type="match status" value="1"/>
</dbReference>
<keyword evidence="7" id="KW-1185">Reference proteome</keyword>
<dbReference type="SUPFAM" id="SSF46785">
    <property type="entry name" value="Winged helix' DNA-binding domain"/>
    <property type="match status" value="1"/>
</dbReference>
<dbReference type="GO" id="GO:0003700">
    <property type="term" value="F:DNA-binding transcription factor activity"/>
    <property type="evidence" value="ECO:0007669"/>
    <property type="project" value="InterPro"/>
</dbReference>
<dbReference type="SUPFAM" id="SSF53850">
    <property type="entry name" value="Periplasmic binding protein-like II"/>
    <property type="match status" value="1"/>
</dbReference>
<proteinExistence type="inferred from homology"/>
<sequence length="306" mass="32736">MAQLDLNLLRVLDALVATSSVTEAASRLALSPPAASRALGRLRVSMGDEILVRAGRGMVPTPFALRVAASVRALLDEADGLTRTGEDDPSTWNRAFTIRMNESLIPVLAPALTERVVAEAPGVLLRFVPQESKDAEALRDGTLDLDVGIRVASPPDVLAAPLVTDRFVAVVGARTALGRKATLTLDDLVAHPHVSASRRGRARGPVDDALEATGRTRRVVAVAPTYAVAALMVVGSGSVCLLPELMTERLIDGGVPLRAHRLPLELPEVQVDQRWHRRADADPASRWLRLSLDAVAVDVAAARRRR</sequence>
<dbReference type="PROSITE" id="PS50931">
    <property type="entry name" value="HTH_LYSR"/>
    <property type="match status" value="1"/>
</dbReference>
<organism evidence="6 7">
    <name type="scientific">Clavibacter phaseoli</name>
    <dbReference type="NCBI Taxonomy" id="1734031"/>
    <lineage>
        <taxon>Bacteria</taxon>
        <taxon>Bacillati</taxon>
        <taxon>Actinomycetota</taxon>
        <taxon>Actinomycetes</taxon>
        <taxon>Micrococcales</taxon>
        <taxon>Microbacteriaceae</taxon>
        <taxon>Clavibacter</taxon>
    </lineage>
</organism>
<evidence type="ECO:0000313" key="6">
    <source>
        <dbReference type="EMBL" id="MBF4632190.1"/>
    </source>
</evidence>
<dbReference type="GO" id="GO:0003677">
    <property type="term" value="F:DNA binding"/>
    <property type="evidence" value="ECO:0007669"/>
    <property type="project" value="UniProtKB-KW"/>
</dbReference>